<evidence type="ECO:0000313" key="1">
    <source>
        <dbReference type="EMBL" id="AEI49044.1"/>
    </source>
</evidence>
<dbReference type="Proteomes" id="UP000000493">
    <property type="component" value="Chromosome"/>
</dbReference>
<keyword evidence="2" id="KW-1185">Reference proteome</keyword>
<accession>A0A7U4E674</accession>
<reference evidence="2" key="1">
    <citation type="submission" date="2011-06" db="EMBL/GenBank/DDBJ databases">
        <title>The complete genome of chromosome of Runella slithyformis DSM 19594.</title>
        <authorList>
            <consortium name="US DOE Joint Genome Institute (JGI-PGF)"/>
            <person name="Lucas S."/>
            <person name="Han J."/>
            <person name="Lapidus A."/>
            <person name="Bruce D."/>
            <person name="Goodwin L."/>
            <person name="Pitluck S."/>
            <person name="Peters L."/>
            <person name="Kyrpides N."/>
            <person name="Mavromatis K."/>
            <person name="Ivanova N."/>
            <person name="Ovchinnikova G."/>
            <person name="Zhang X."/>
            <person name="Misra M."/>
            <person name="Detter J.C."/>
            <person name="Tapia R."/>
            <person name="Han C."/>
            <person name="Land M."/>
            <person name="Hauser L."/>
            <person name="Markowitz V."/>
            <person name="Cheng J.-F."/>
            <person name="Hugenholtz P."/>
            <person name="Woyke T."/>
            <person name="Wu D."/>
            <person name="Tindall B."/>
            <person name="Faehrich R."/>
            <person name="Brambilla E."/>
            <person name="Klenk H.-P."/>
            <person name="Eisen J.A."/>
        </authorList>
    </citation>
    <scope>NUCLEOTIDE SEQUENCE [LARGE SCALE GENOMIC DNA]</scope>
    <source>
        <strain evidence="2">ATCC 29530 / DSM 19594 / LMG 11500 / NCIMB 11436 / LSU 4</strain>
    </source>
</reference>
<name>A0A7U4E674_RUNSL</name>
<dbReference type="AlphaFoldDB" id="A0A7U4E674"/>
<dbReference type="KEGG" id="rsi:Runsl_2644"/>
<evidence type="ECO:0000313" key="2">
    <source>
        <dbReference type="Proteomes" id="UP000000493"/>
    </source>
</evidence>
<sequence length="67" mass="7516">MPWTKDDFPPSMKNLMKPVRDKAIEIANALLEEGREEGSAIAIATAKAEEWAENRGKKVKKESDSEK</sequence>
<protein>
    <recommendedName>
        <fullName evidence="3">DUF2188 domain-containing protein</fullName>
    </recommendedName>
</protein>
<dbReference type="RefSeq" id="WP_013928353.1">
    <property type="nucleotide sequence ID" value="NC_015703.1"/>
</dbReference>
<proteinExistence type="predicted"/>
<evidence type="ECO:0008006" key="3">
    <source>
        <dbReference type="Google" id="ProtNLM"/>
    </source>
</evidence>
<gene>
    <name evidence="1" type="ordered locus">Runsl_2644</name>
</gene>
<reference evidence="1 2" key="2">
    <citation type="journal article" date="2012" name="Stand. Genomic Sci.">
        <title>Complete genome sequence of the aquatic bacterium Runella slithyformis type strain (LSU 4(T)).</title>
        <authorList>
            <person name="Copeland A."/>
            <person name="Zhang X."/>
            <person name="Misra M."/>
            <person name="Lapidus A."/>
            <person name="Nolan M."/>
            <person name="Lucas S."/>
            <person name="Deshpande S."/>
            <person name="Cheng J.F."/>
            <person name="Tapia R."/>
            <person name="Goodwin L.A."/>
            <person name="Pitluck S."/>
            <person name="Liolios K."/>
            <person name="Pagani I."/>
            <person name="Ivanova N."/>
            <person name="Mikhailova N."/>
            <person name="Pati A."/>
            <person name="Chen A."/>
            <person name="Palaniappan K."/>
            <person name="Land M."/>
            <person name="Hauser L."/>
            <person name="Pan C."/>
            <person name="Jeffries C.D."/>
            <person name="Detter J.C."/>
            <person name="Brambilla E.M."/>
            <person name="Rohde M."/>
            <person name="Djao O.D."/>
            <person name="Goker M."/>
            <person name="Sikorski J."/>
            <person name="Tindall B.J."/>
            <person name="Woyke T."/>
            <person name="Bristow J."/>
            <person name="Eisen J.A."/>
            <person name="Markowitz V."/>
            <person name="Hugenholtz P."/>
            <person name="Kyrpides N.C."/>
            <person name="Klenk H.P."/>
            <person name="Mavromatis K."/>
        </authorList>
    </citation>
    <scope>NUCLEOTIDE SEQUENCE [LARGE SCALE GENOMIC DNA]</scope>
    <source>
        <strain evidence="2">ATCC 29530 / DSM 19594 / LMG 11500 / NCIMB 11436 / LSU 4</strain>
    </source>
</reference>
<dbReference type="EMBL" id="CP002859">
    <property type="protein sequence ID" value="AEI49044.1"/>
    <property type="molecule type" value="Genomic_DNA"/>
</dbReference>
<organism evidence="1 2">
    <name type="scientific">Runella slithyformis (strain ATCC 29530 / DSM 19594 / LMG 11500 / NCIMB 11436 / LSU 4)</name>
    <dbReference type="NCBI Taxonomy" id="761193"/>
    <lineage>
        <taxon>Bacteria</taxon>
        <taxon>Pseudomonadati</taxon>
        <taxon>Bacteroidota</taxon>
        <taxon>Cytophagia</taxon>
        <taxon>Cytophagales</taxon>
        <taxon>Spirosomataceae</taxon>
        <taxon>Runella</taxon>
    </lineage>
</organism>